<dbReference type="RefSeq" id="XP_022333447.1">
    <property type="nucleotide sequence ID" value="XM_022477739.1"/>
</dbReference>
<reference evidence="3 4" key="1">
    <citation type="submission" date="2025-04" db="UniProtKB">
        <authorList>
            <consortium name="RefSeq"/>
        </authorList>
    </citation>
    <scope>IDENTIFICATION</scope>
    <source>
        <tissue evidence="3 4">Whole sample</tissue>
    </source>
</reference>
<organism evidence="2 4">
    <name type="scientific">Crassostrea virginica</name>
    <name type="common">Eastern oyster</name>
    <dbReference type="NCBI Taxonomy" id="6565"/>
    <lineage>
        <taxon>Eukaryota</taxon>
        <taxon>Metazoa</taxon>
        <taxon>Spiralia</taxon>
        <taxon>Lophotrochozoa</taxon>
        <taxon>Mollusca</taxon>
        <taxon>Bivalvia</taxon>
        <taxon>Autobranchia</taxon>
        <taxon>Pteriomorphia</taxon>
        <taxon>Ostreida</taxon>
        <taxon>Ostreoidea</taxon>
        <taxon>Ostreidae</taxon>
        <taxon>Crassostrea</taxon>
    </lineage>
</organism>
<feature type="compositionally biased region" description="Polar residues" evidence="1">
    <location>
        <begin position="27"/>
        <end position="53"/>
    </location>
</feature>
<keyword evidence="2" id="KW-1185">Reference proteome</keyword>
<evidence type="ECO:0000313" key="4">
    <source>
        <dbReference type="RefSeq" id="XP_022333447.1"/>
    </source>
</evidence>
<accession>A0A8B8DYW3</accession>
<feature type="region of interest" description="Disordered" evidence="1">
    <location>
        <begin position="1"/>
        <end position="90"/>
    </location>
</feature>
<feature type="region of interest" description="Disordered" evidence="1">
    <location>
        <begin position="309"/>
        <end position="645"/>
    </location>
</feature>
<protein>
    <submittedName>
        <fullName evidence="3 4">Uncharacterized protein</fullName>
    </submittedName>
</protein>
<name>A0A8B8DYW3_CRAVI</name>
<evidence type="ECO:0000313" key="3">
    <source>
        <dbReference type="RefSeq" id="XP_022333446.1"/>
    </source>
</evidence>
<feature type="compositionally biased region" description="Polar residues" evidence="1">
    <location>
        <begin position="384"/>
        <end position="428"/>
    </location>
</feature>
<sequence>MGCGNSKDAVDTKAQGKGKAGADRNGSIKNSQQSDFNSLTENSEVISVRTEQNLVDEKTKGGKGKGNESKTPRQPREPVNEKGYKGKPQKEIGYLKRIRQNLRQAATGSDIEELEQAIVLFEKNKLEDNGDHADATERLNFLYLRKELRDAILRRHPEVLNRAISRVEASEYRSELSHSLENAKRLREHLTVLDQYRHDILMMDQSTISEIRSYHHPPEGVHEVMMGTYMLLGYEEEKLSDWTDVQCLLGRYGKESLIREVRNADTININSKTSQRVLNMQSKFSLEQIRSVSNGAATFYVWNDKMANKSDQDRQQEQQPGPPQTPGKQSGKNTPASRGNSNRPQPNAKNQPQSQPKAKDQKQANVNAKDKNQQQAKAKDKNQPNVNAQQHGKKQTQPGAKNKTPSQPNSKDKQQNQPNANKLSTQPNAKDKNQAQPNTKDKNKVQPDNKVNTSQPSAKDKNPANPTQPSTKDKKPANPAQPNAKDKNTANPSQPNAKDKNQANPSQPKTKDKNPANTPQPNAKDKNTTNPAQPNAKDKNPANPAQPNTKDKNPANPAQPSTKDKNPASPSQPNTKDKNSPRPNAQDKNQVPSNSPGTSNNAKDQVLNNPGSNANTSISQPNAKDSNAKPQPDPQSTTDRNKTKG</sequence>
<dbReference type="AlphaFoldDB" id="A0A8B8DYW3"/>
<evidence type="ECO:0000256" key="1">
    <source>
        <dbReference type="SAM" id="MobiDB-lite"/>
    </source>
</evidence>
<gene>
    <name evidence="3 4" type="primary">LOC111130579</name>
</gene>
<feature type="compositionally biased region" description="Polar residues" evidence="1">
    <location>
        <begin position="332"/>
        <end position="356"/>
    </location>
</feature>
<dbReference type="Gene3D" id="1.20.920.60">
    <property type="match status" value="1"/>
</dbReference>
<feature type="compositionally biased region" description="Polar residues" evidence="1">
    <location>
        <begin position="581"/>
        <end position="638"/>
    </location>
</feature>
<feature type="compositionally biased region" description="Basic and acidic residues" evidence="1">
    <location>
        <begin position="429"/>
        <end position="447"/>
    </location>
</feature>
<dbReference type="GeneID" id="111130579"/>
<feature type="compositionally biased region" description="Basic and acidic residues" evidence="1">
    <location>
        <begin position="55"/>
        <end position="90"/>
    </location>
</feature>
<feature type="compositionally biased region" description="Basic and acidic residues" evidence="1">
    <location>
        <begin position="357"/>
        <end position="382"/>
    </location>
</feature>
<dbReference type="OrthoDB" id="6129702at2759"/>
<evidence type="ECO:0000313" key="2">
    <source>
        <dbReference type="Proteomes" id="UP000694844"/>
    </source>
</evidence>
<proteinExistence type="predicted"/>
<dbReference type="RefSeq" id="XP_022333446.1">
    <property type="nucleotide sequence ID" value="XM_022477738.1"/>
</dbReference>
<dbReference type="KEGG" id="cvn:111130579"/>
<feature type="compositionally biased region" description="Polar residues" evidence="1">
    <location>
        <begin position="489"/>
        <end position="508"/>
    </location>
</feature>
<dbReference type="Proteomes" id="UP000694844">
    <property type="component" value="Chromosome 4"/>
</dbReference>